<dbReference type="InterPro" id="IPR040920">
    <property type="entry name" value="Arabino_trans_N"/>
</dbReference>
<feature type="transmembrane region" description="Helical" evidence="12">
    <location>
        <begin position="360"/>
        <end position="376"/>
    </location>
</feature>
<feature type="transmembrane region" description="Helical" evidence="12">
    <location>
        <begin position="453"/>
        <end position="473"/>
    </location>
</feature>
<feature type="transmembrane region" description="Helical" evidence="12">
    <location>
        <begin position="212"/>
        <end position="233"/>
    </location>
</feature>
<feature type="transmembrane region" description="Helical" evidence="12">
    <location>
        <begin position="21"/>
        <end position="44"/>
    </location>
</feature>
<protein>
    <submittedName>
        <fullName evidence="16">Arabinosyltransferase domain-containing protein</fullName>
    </submittedName>
</protein>
<evidence type="ECO:0000256" key="7">
    <source>
        <dbReference type="ARBA" id="ARBA00022692"/>
    </source>
</evidence>
<feature type="domain" description="Arabinosyltransferas concanavalin like" evidence="15">
    <location>
        <begin position="47"/>
        <end position="205"/>
    </location>
</feature>
<evidence type="ECO:0000256" key="3">
    <source>
        <dbReference type="ARBA" id="ARBA00008195"/>
    </source>
</evidence>
<evidence type="ECO:0000313" key="16">
    <source>
        <dbReference type="EMBL" id="WIM67864.1"/>
    </source>
</evidence>
<dbReference type="InterPro" id="IPR032731">
    <property type="entry name" value="Arabino_trans_C"/>
</dbReference>
<evidence type="ECO:0000256" key="5">
    <source>
        <dbReference type="ARBA" id="ARBA00022676"/>
    </source>
</evidence>
<dbReference type="Proteomes" id="UP001225598">
    <property type="component" value="Chromosome"/>
</dbReference>
<feature type="domain" description="Arabinofuranosyltransferase central" evidence="13">
    <location>
        <begin position="210"/>
        <end position="667"/>
    </location>
</feature>
<evidence type="ECO:0000256" key="10">
    <source>
        <dbReference type="ARBA" id="ARBA00023316"/>
    </source>
</evidence>
<proteinExistence type="inferred from homology"/>
<evidence type="ECO:0000256" key="11">
    <source>
        <dbReference type="SAM" id="MobiDB-lite"/>
    </source>
</evidence>
<dbReference type="Gene3D" id="2.60.120.940">
    <property type="entry name" value="EmbC, C-terminal domain, subdomain 2"/>
    <property type="match status" value="1"/>
</dbReference>
<feature type="transmembrane region" description="Helical" evidence="12">
    <location>
        <begin position="415"/>
        <end position="441"/>
    </location>
</feature>
<feature type="compositionally biased region" description="Polar residues" evidence="11">
    <location>
        <begin position="806"/>
        <end position="815"/>
    </location>
</feature>
<accession>A0ABY8VI16</accession>
<feature type="transmembrane region" description="Helical" evidence="12">
    <location>
        <begin position="605"/>
        <end position="626"/>
    </location>
</feature>
<keyword evidence="8 12" id="KW-1133">Transmembrane helix</keyword>
<evidence type="ECO:0000256" key="9">
    <source>
        <dbReference type="ARBA" id="ARBA00023136"/>
    </source>
</evidence>
<organism evidence="16 17">
    <name type="scientific">Corynebacterium breve</name>
    <dbReference type="NCBI Taxonomy" id="3049799"/>
    <lineage>
        <taxon>Bacteria</taxon>
        <taxon>Bacillati</taxon>
        <taxon>Actinomycetota</taxon>
        <taxon>Actinomycetes</taxon>
        <taxon>Mycobacteriales</taxon>
        <taxon>Corynebacteriaceae</taxon>
        <taxon>Corynebacterium</taxon>
    </lineage>
</organism>
<reference evidence="16 17" key="1">
    <citation type="submission" date="2023-05" db="EMBL/GenBank/DDBJ databases">
        <title>Corynebacterium suedekumii sp. nov. and Corynebacterium breve sp. nov. isolated from raw cow's milk.</title>
        <authorList>
            <person name="Baer M.K."/>
            <person name="Mehl L."/>
            <person name="Hellmuth R."/>
            <person name="Marke G."/>
            <person name="Lipski A."/>
        </authorList>
    </citation>
    <scope>NUCLEOTIDE SEQUENCE [LARGE SCALE GENOMIC DNA]</scope>
    <source>
        <strain evidence="16 17">R4</strain>
    </source>
</reference>
<evidence type="ECO:0000259" key="13">
    <source>
        <dbReference type="Pfam" id="PF04602"/>
    </source>
</evidence>
<dbReference type="Pfam" id="PF04602">
    <property type="entry name" value="Arabinose_trans"/>
    <property type="match status" value="1"/>
</dbReference>
<feature type="transmembrane region" description="Helical" evidence="12">
    <location>
        <begin position="253"/>
        <end position="270"/>
    </location>
</feature>
<keyword evidence="6" id="KW-0808">Transferase</keyword>
<keyword evidence="10" id="KW-0961">Cell wall biogenesis/degradation</keyword>
<evidence type="ECO:0000256" key="6">
    <source>
        <dbReference type="ARBA" id="ARBA00022679"/>
    </source>
</evidence>
<name>A0ABY8VI16_9CORY</name>
<feature type="transmembrane region" description="Helical" evidence="12">
    <location>
        <begin position="698"/>
        <end position="719"/>
    </location>
</feature>
<dbReference type="InterPro" id="IPR027451">
    <property type="entry name" value="EmbABC_dom1"/>
</dbReference>
<gene>
    <name evidence="16" type="ORF">QP027_00200</name>
</gene>
<feature type="compositionally biased region" description="Low complexity" evidence="11">
    <location>
        <begin position="816"/>
        <end position="849"/>
    </location>
</feature>
<keyword evidence="5" id="KW-0328">Glycosyltransferase</keyword>
<keyword evidence="4" id="KW-1003">Cell membrane</keyword>
<dbReference type="InterPro" id="IPR007680">
    <property type="entry name" value="Arabino_trans_central"/>
</dbReference>
<dbReference type="Gene3D" id="2.60.120.610">
    <property type="entry name" value="arabinofuranosyltransferase like domain"/>
    <property type="match status" value="1"/>
</dbReference>
<dbReference type="Pfam" id="PF14896">
    <property type="entry name" value="Arabino_trans_C"/>
    <property type="match status" value="1"/>
</dbReference>
<feature type="region of interest" description="Disordered" evidence="11">
    <location>
        <begin position="800"/>
        <end position="876"/>
    </location>
</feature>
<evidence type="ECO:0000259" key="14">
    <source>
        <dbReference type="Pfam" id="PF14896"/>
    </source>
</evidence>
<feature type="transmembrane region" description="Helical" evidence="12">
    <location>
        <begin position="551"/>
        <end position="568"/>
    </location>
</feature>
<evidence type="ECO:0000313" key="17">
    <source>
        <dbReference type="Proteomes" id="UP001225598"/>
    </source>
</evidence>
<evidence type="ECO:0000256" key="2">
    <source>
        <dbReference type="ARBA" id="ARBA00004651"/>
    </source>
</evidence>
<keyword evidence="17" id="KW-1185">Reference proteome</keyword>
<feature type="transmembrane region" description="Helical" evidence="12">
    <location>
        <begin position="574"/>
        <end position="593"/>
    </location>
</feature>
<sequence length="1146" mass="124570">MTKDLELTTVQESSQPAQAPGWLKNTAIITGVLAFLLFVATPFLPVNQTQSSFSWPQNNSLNSVNAPLISLAPEKLELSVPLQAVEHLHEGQSTVIGTLPDASTEAYDRGLFVTATEGGGLSVSSLNDVVFEITAEEAATLDDDAVLEITATEDGVMADIPGTKFSEEVEDDLRPQVTGIYTEIDAEAAVLIDAGLSADVEINSRFTSAPSALKLTAMVLGMVLTIVSLLALWRMDGLDGRRIPFLRKQWFTLKPLDGLVLFVLGFWHFLGANTSDDGFILTMARASNESGYMANYYRWYGVPESPFGSPFYDLLAAFSQVSTASVWMRVPTLIAGILTWWILSREILPRLGTAISERRMAYWTAAFMFLAFWLPYNNGLRPEPIIALGVLATWASFERAIATNRLFPAAIGTIFATYTLSCGPTGLMAVGVFLVALPWLFQVLRARRRHAPWYAWVAPFLAAGTTILVPVFADQTLAGVLESTSVRGEVGPALEWYSEWVRYGTLFQQAVDGSMSRRFAMFTMLFCLGLVVWSVSRYGKVPGAAKDPTKRMLLIVAMSMFFLMFTPTKWTHHFGIYAGIAGAIAALGAVVLSQIAVKSARARTLTLAAVLFLMAITLAGWNAWWYVSSFAIPWWDKTVQIKGIEANTVVLLLALITLAIGIWQTFRDSYHRAKAEETGTVAEFEAAQAKEGGRFRTLMTAPIAVMSIAMVAFSMLSFAKAFIDQAPSYSVGMGNVRALGGNSCGLASDALMETNTNDSFLTPINGVPLGKSLESGEIRGFHPDGVPEFIEPENMDSASIGAIGRDSQTSSGNANTDSRTTGDTDTDAADAVNAPATTDETSTDAETTANQSTSEGGTQGKRAEGDTGVNNSTVNLPFNLDYTRIPVVGSWEDKPRGTAKIETEWYEVPEATETAPLIVVSVAGKAEYHDINGVLQEGEELLLEYGKLGDNGKAKKLGELEMLDAGEGPSWRNLRYPIADLPEDADVVRIVAADMSLAQEDWIALTPPRAPELAPMTDLISADTPTLLDWSVSLQFPCQRTFNHYAGVTEIPEYRISPDAPGKAALSGFMDFLGGGSLATAEAVNYSYEIPAYLKDDWHRDWGSVAKYEQRTNSQGVTPDLADIKHEEISRSGLWHPSDMKIRDVN</sequence>
<comment type="similarity">
    <text evidence="3">Belongs to the emb family.</text>
</comment>
<evidence type="ECO:0000256" key="8">
    <source>
        <dbReference type="ARBA" id="ARBA00022989"/>
    </source>
</evidence>
<dbReference type="InterPro" id="IPR042486">
    <property type="entry name" value="Arabino_trans_C_2"/>
</dbReference>
<keyword evidence="7 12" id="KW-0812">Transmembrane</keyword>
<feature type="transmembrane region" description="Helical" evidence="12">
    <location>
        <begin position="646"/>
        <end position="666"/>
    </location>
</feature>
<feature type="domain" description="Arabinosyltransferase C-terminal" evidence="14">
    <location>
        <begin position="715"/>
        <end position="1141"/>
    </location>
</feature>
<dbReference type="RefSeq" id="WP_284825188.1">
    <property type="nucleotide sequence ID" value="NZ_CP126969.1"/>
</dbReference>
<dbReference type="Pfam" id="PF17689">
    <property type="entry name" value="Arabino_trans_N"/>
    <property type="match status" value="1"/>
</dbReference>
<dbReference type="EMBL" id="CP126969">
    <property type="protein sequence ID" value="WIM67864.1"/>
    <property type="molecule type" value="Genomic_DNA"/>
</dbReference>
<evidence type="ECO:0000256" key="4">
    <source>
        <dbReference type="ARBA" id="ARBA00022475"/>
    </source>
</evidence>
<evidence type="ECO:0000256" key="1">
    <source>
        <dbReference type="ARBA" id="ARBA00003001"/>
    </source>
</evidence>
<feature type="transmembrane region" description="Helical" evidence="12">
    <location>
        <begin position="326"/>
        <end position="348"/>
    </location>
</feature>
<comment type="subcellular location">
    <subcellularLocation>
        <location evidence="2">Cell membrane</location>
        <topology evidence="2">Multi-pass membrane protein</topology>
    </subcellularLocation>
</comment>
<evidence type="ECO:0000259" key="15">
    <source>
        <dbReference type="Pfam" id="PF17689"/>
    </source>
</evidence>
<evidence type="ECO:0000256" key="12">
    <source>
        <dbReference type="SAM" id="Phobius"/>
    </source>
</evidence>
<keyword evidence="9 12" id="KW-0472">Membrane</keyword>
<feature type="transmembrane region" description="Helical" evidence="12">
    <location>
        <begin position="519"/>
        <end position="539"/>
    </location>
</feature>
<comment type="function">
    <text evidence="1">Arabinosyl transferase responsible for the polymerization of arabinose into the arabinan of arabinogalactan.</text>
</comment>